<dbReference type="EMBL" id="MATO01000013">
    <property type="protein sequence ID" value="OCS92938.1"/>
    <property type="molecule type" value="Genomic_DNA"/>
</dbReference>
<sequence>MNLRDFLLGVATGVAVSVLVNETTNRVSPYMSSDRVLQSIKEEFRKEAPIDATWIYSKPETIQHTVGELPVYRGGISRVVEGETEAFEFTADARSGVVVDLVRV</sequence>
<protein>
    <submittedName>
        <fullName evidence="1">Peptidase M4</fullName>
    </submittedName>
</protein>
<evidence type="ECO:0000313" key="2">
    <source>
        <dbReference type="Proteomes" id="UP000093482"/>
    </source>
</evidence>
<proteinExistence type="predicted"/>
<reference evidence="1 2" key="1">
    <citation type="submission" date="2016-07" db="EMBL/GenBank/DDBJ databases">
        <title>Caryophanon latum genome sequencing.</title>
        <authorList>
            <person name="Verma A."/>
            <person name="Pal Y."/>
            <person name="Krishnamurthi S."/>
        </authorList>
    </citation>
    <scope>NUCLEOTIDE SEQUENCE [LARGE SCALE GENOMIC DNA]</scope>
    <source>
        <strain evidence="1 2">DSM 14151</strain>
    </source>
</reference>
<dbReference type="OrthoDB" id="2989832at2"/>
<dbReference type="Proteomes" id="UP000093482">
    <property type="component" value="Unassembled WGS sequence"/>
</dbReference>
<gene>
    <name evidence="1" type="ORF">A6K76_05970</name>
</gene>
<dbReference type="RefSeq" id="WP_066462177.1">
    <property type="nucleotide sequence ID" value="NZ_MATO01000013.1"/>
</dbReference>
<dbReference type="AlphaFoldDB" id="A0A1C0Z0N0"/>
<keyword evidence="2" id="KW-1185">Reference proteome</keyword>
<comment type="caution">
    <text evidence="1">The sequence shown here is derived from an EMBL/GenBank/DDBJ whole genome shotgun (WGS) entry which is preliminary data.</text>
</comment>
<accession>A0A1C0Z0N0</accession>
<name>A0A1C0Z0N0_9BACL</name>
<organism evidence="1 2">
    <name type="scientific">Caryophanon latum</name>
    <dbReference type="NCBI Taxonomy" id="33977"/>
    <lineage>
        <taxon>Bacteria</taxon>
        <taxon>Bacillati</taxon>
        <taxon>Bacillota</taxon>
        <taxon>Bacilli</taxon>
        <taxon>Bacillales</taxon>
        <taxon>Caryophanaceae</taxon>
        <taxon>Caryophanon</taxon>
    </lineage>
</organism>
<evidence type="ECO:0000313" key="1">
    <source>
        <dbReference type="EMBL" id="OCS92938.1"/>
    </source>
</evidence>